<dbReference type="EMBL" id="JAAVLX010000003">
    <property type="protein sequence ID" value="NOJ39919.1"/>
    <property type="molecule type" value="Genomic_DNA"/>
</dbReference>
<proteinExistence type="inferred from homology"/>
<keyword evidence="4" id="KW-1185">Reference proteome</keyword>
<evidence type="ECO:0000256" key="1">
    <source>
        <dbReference type="ARBA" id="ARBA00006987"/>
    </source>
</evidence>
<dbReference type="Pfam" id="PF03401">
    <property type="entry name" value="TctC"/>
    <property type="match status" value="1"/>
</dbReference>
<feature type="chain" id="PRO_5031492096" evidence="2">
    <location>
        <begin position="33"/>
        <end position="333"/>
    </location>
</feature>
<comment type="similarity">
    <text evidence="1">Belongs to the UPF0065 (bug) family.</text>
</comment>
<name>A0A7Y4GQL7_9BRAD</name>
<evidence type="ECO:0000313" key="3">
    <source>
        <dbReference type="EMBL" id="NOJ39919.1"/>
    </source>
</evidence>
<feature type="signal peptide" evidence="2">
    <location>
        <begin position="1"/>
        <end position="32"/>
    </location>
</feature>
<dbReference type="PANTHER" id="PTHR42928:SF5">
    <property type="entry name" value="BLR1237 PROTEIN"/>
    <property type="match status" value="1"/>
</dbReference>
<dbReference type="PANTHER" id="PTHR42928">
    <property type="entry name" value="TRICARBOXYLATE-BINDING PROTEIN"/>
    <property type="match status" value="1"/>
</dbReference>
<reference evidence="3 4" key="1">
    <citation type="submission" date="2020-03" db="EMBL/GenBank/DDBJ databases">
        <title>Bradyrhizobium diversity isolated from nodules of Indigofera sp.</title>
        <authorList>
            <person name="Klepa M."/>
            <person name="Helene L."/>
            <person name="Hungria M."/>
        </authorList>
    </citation>
    <scope>NUCLEOTIDE SEQUENCE [LARGE SCALE GENOMIC DNA]</scope>
    <source>
        <strain evidence="3 4">WSM 1791</strain>
    </source>
</reference>
<keyword evidence="2" id="KW-0732">Signal</keyword>
<gene>
    <name evidence="3" type="ORF">HCN58_09940</name>
</gene>
<evidence type="ECO:0000256" key="2">
    <source>
        <dbReference type="SAM" id="SignalP"/>
    </source>
</evidence>
<comment type="caution">
    <text evidence="3">The sequence shown here is derived from an EMBL/GenBank/DDBJ whole genome shotgun (WGS) entry which is preliminary data.</text>
</comment>
<sequence>MRGSMLALLATSRKLALLPMVLVLSAHFYAHASAADYPDRPVKIVVPFPAGGTADAIPRIVADWLSRKWSQPVVIENRTGAAGNIGAEQVFHSAPDGYTLLSSPPPPLVINHNLYPRLGFDPTKFEPIIVMAQVPNALIINPNSIKASSVPELIEYLKGNSDKTICATQGNGTTSHLTSELFQLMAKVKLRHIPYRGSAPALQGLVAGDVDVMFDNLGVSLALVQAGKLKLLAVASSERLPALPDVPTIAETLPGFEAVAWYGIVAPPKTPKNIVDKINADVNEALRQPRVQEQLKKLSAVIFGGAVDKSSAYMREEIDRWAAVIKSANIELQ</sequence>
<dbReference type="SUPFAM" id="SSF53850">
    <property type="entry name" value="Periplasmic binding protein-like II"/>
    <property type="match status" value="1"/>
</dbReference>
<dbReference type="InterPro" id="IPR042100">
    <property type="entry name" value="Bug_dom1"/>
</dbReference>
<dbReference type="CDD" id="cd13578">
    <property type="entry name" value="PBP2_Bug27"/>
    <property type="match status" value="1"/>
</dbReference>
<dbReference type="PIRSF" id="PIRSF017082">
    <property type="entry name" value="YflP"/>
    <property type="match status" value="1"/>
</dbReference>
<dbReference type="InterPro" id="IPR005064">
    <property type="entry name" value="BUG"/>
</dbReference>
<protein>
    <submittedName>
        <fullName evidence="3">Tripartite tricarboxylate transporter substrate binding protein</fullName>
    </submittedName>
</protein>
<dbReference type="AlphaFoldDB" id="A0A7Y4GQL7"/>
<dbReference type="Proteomes" id="UP000544122">
    <property type="component" value="Unassembled WGS sequence"/>
</dbReference>
<dbReference type="Gene3D" id="3.40.190.150">
    <property type="entry name" value="Bordetella uptake gene, domain 1"/>
    <property type="match status" value="1"/>
</dbReference>
<evidence type="ECO:0000313" key="4">
    <source>
        <dbReference type="Proteomes" id="UP000544122"/>
    </source>
</evidence>
<dbReference type="RefSeq" id="WP_171579170.1">
    <property type="nucleotide sequence ID" value="NZ_JAAVLX010000003.1"/>
</dbReference>
<dbReference type="Gene3D" id="3.40.190.10">
    <property type="entry name" value="Periplasmic binding protein-like II"/>
    <property type="match status" value="1"/>
</dbReference>
<organism evidence="3 4">
    <name type="scientific">Bradyrhizobium australiense</name>
    <dbReference type="NCBI Taxonomy" id="2721161"/>
    <lineage>
        <taxon>Bacteria</taxon>
        <taxon>Pseudomonadati</taxon>
        <taxon>Pseudomonadota</taxon>
        <taxon>Alphaproteobacteria</taxon>
        <taxon>Hyphomicrobiales</taxon>
        <taxon>Nitrobacteraceae</taxon>
        <taxon>Bradyrhizobium</taxon>
    </lineage>
</organism>
<accession>A0A7Y4GQL7</accession>